<dbReference type="RefSeq" id="WP_105328118.1">
    <property type="nucleotide sequence ID" value="NZ_PUHY01000004.1"/>
</dbReference>
<gene>
    <name evidence="2" type="ORF">C5Y83_02735</name>
</gene>
<dbReference type="EMBL" id="PUHY01000004">
    <property type="protein sequence ID" value="PQO39681.1"/>
    <property type="molecule type" value="Genomic_DNA"/>
</dbReference>
<dbReference type="Proteomes" id="UP000238322">
    <property type="component" value="Unassembled WGS sequence"/>
</dbReference>
<reference evidence="2 3" key="1">
    <citation type="submission" date="2018-02" db="EMBL/GenBank/DDBJ databases">
        <title>Comparative genomes isolates from brazilian mangrove.</title>
        <authorList>
            <person name="Araujo J.E."/>
            <person name="Taketani R.G."/>
            <person name="Silva M.C.P."/>
            <person name="Loureco M.V."/>
            <person name="Andreote F.D."/>
        </authorList>
    </citation>
    <scope>NUCLEOTIDE SEQUENCE [LARGE SCALE GENOMIC DNA]</scope>
    <source>
        <strain evidence="2 3">Hex-1 MGV</strain>
    </source>
</reference>
<keyword evidence="1" id="KW-0732">Signal</keyword>
<feature type="chain" id="PRO_5015659680" evidence="1">
    <location>
        <begin position="26"/>
        <end position="136"/>
    </location>
</feature>
<dbReference type="AlphaFoldDB" id="A0A2S8G604"/>
<keyword evidence="2" id="KW-0121">Carboxypeptidase</keyword>
<dbReference type="OrthoDB" id="285768at2"/>
<name>A0A2S8G604_9BACT</name>
<dbReference type="SUPFAM" id="SSF49478">
    <property type="entry name" value="Cna protein B-type domain"/>
    <property type="match status" value="1"/>
</dbReference>
<comment type="caution">
    <text evidence="2">The sequence shown here is derived from an EMBL/GenBank/DDBJ whole genome shotgun (WGS) entry which is preliminary data.</text>
</comment>
<dbReference type="GO" id="GO:0004180">
    <property type="term" value="F:carboxypeptidase activity"/>
    <property type="evidence" value="ECO:0007669"/>
    <property type="project" value="UniProtKB-KW"/>
</dbReference>
<proteinExistence type="predicted"/>
<keyword evidence="2" id="KW-0378">Hydrolase</keyword>
<accession>A0A2S8G604</accession>
<evidence type="ECO:0000256" key="1">
    <source>
        <dbReference type="SAM" id="SignalP"/>
    </source>
</evidence>
<keyword evidence="2" id="KW-0645">Protease</keyword>
<organism evidence="2 3">
    <name type="scientific">Blastopirellula marina</name>
    <dbReference type="NCBI Taxonomy" id="124"/>
    <lineage>
        <taxon>Bacteria</taxon>
        <taxon>Pseudomonadati</taxon>
        <taxon>Planctomycetota</taxon>
        <taxon>Planctomycetia</taxon>
        <taxon>Pirellulales</taxon>
        <taxon>Pirellulaceae</taxon>
        <taxon>Blastopirellula</taxon>
    </lineage>
</organism>
<feature type="signal peptide" evidence="1">
    <location>
        <begin position="1"/>
        <end position="25"/>
    </location>
</feature>
<evidence type="ECO:0000313" key="2">
    <source>
        <dbReference type="EMBL" id="PQO39681.1"/>
    </source>
</evidence>
<evidence type="ECO:0000313" key="3">
    <source>
        <dbReference type="Proteomes" id="UP000238322"/>
    </source>
</evidence>
<dbReference type="PROSITE" id="PS51257">
    <property type="entry name" value="PROKAR_LIPOPROTEIN"/>
    <property type="match status" value="1"/>
</dbReference>
<protein>
    <submittedName>
        <fullName evidence="2">Carboxypeptidase regulatory-like domain-containing protein</fullName>
    </submittedName>
</protein>
<sequence length="136" mass="14773">MTFGKFSRCVSRTAMMMALMLPLLVGCSQEEQMGTVKGKVEYNGKPYTAAAVCFLDLTSGMASSGNIEDDGTFELEPLPLGNYKVYLAPKIGDPLAEAKPVQIDNSIPSKYWNESTTDISHEVTAGVNEVTIELKK</sequence>